<proteinExistence type="predicted"/>
<reference evidence="1 2" key="1">
    <citation type="journal article" date="2017" name="Nature">
        <title>The Apostasia genome and the evolution of orchids.</title>
        <authorList>
            <person name="Zhang G.Q."/>
            <person name="Liu K.W."/>
            <person name="Li Z."/>
            <person name="Lohaus R."/>
            <person name="Hsiao Y.Y."/>
            <person name="Niu S.C."/>
            <person name="Wang J.Y."/>
            <person name="Lin Y.C."/>
            <person name="Xu Q."/>
            <person name="Chen L.J."/>
            <person name="Yoshida K."/>
            <person name="Fujiwara S."/>
            <person name="Wang Z.W."/>
            <person name="Zhang Y.Q."/>
            <person name="Mitsuda N."/>
            <person name="Wang M."/>
            <person name="Liu G.H."/>
            <person name="Pecoraro L."/>
            <person name="Huang H.X."/>
            <person name="Xiao X.J."/>
            <person name="Lin M."/>
            <person name="Wu X.Y."/>
            <person name="Wu W.L."/>
            <person name="Chen Y.Y."/>
            <person name="Chang S.B."/>
            <person name="Sakamoto S."/>
            <person name="Ohme-Takagi M."/>
            <person name="Yagi M."/>
            <person name="Zeng S.J."/>
            <person name="Shen C.Y."/>
            <person name="Yeh C.M."/>
            <person name="Luo Y.B."/>
            <person name="Tsai W.C."/>
            <person name="Van de Peer Y."/>
            <person name="Liu Z.J."/>
        </authorList>
    </citation>
    <scope>NUCLEOTIDE SEQUENCE [LARGE SCALE GENOMIC DNA]</scope>
    <source>
        <strain evidence="2">cv. Shenzhen</strain>
        <tissue evidence="1">Stem</tissue>
    </source>
</reference>
<dbReference type="PANTHER" id="PTHR46922">
    <property type="entry name" value="DHHA1 DOMAIN PROTEIN"/>
    <property type="match status" value="1"/>
</dbReference>
<evidence type="ECO:0000313" key="1">
    <source>
        <dbReference type="EMBL" id="PKA47001.1"/>
    </source>
</evidence>
<dbReference type="AlphaFoldDB" id="A0A2H9ZUM5"/>
<dbReference type="Proteomes" id="UP000236161">
    <property type="component" value="Unassembled WGS sequence"/>
</dbReference>
<dbReference type="PANTHER" id="PTHR46922:SF3">
    <property type="entry name" value="HEAT SHOCK PROTEIN"/>
    <property type="match status" value="1"/>
</dbReference>
<accession>A0A2H9ZUM5</accession>
<sequence length="376" mass="41674">MLGVSLVCRRKWPAAAVTVAIAHRSSPPLRRGFRSKAALESLQALVAAADGGEGKPSLVLYNYPAFAGAFAALFAHLYHSRLQIPSLILPFSSVEPLRVGDFRSGCIETCYLLDFIGHKCFAEELAKVIPRVVAFDHRQSTLLRTSKGIFPKNVELRIDTSKNSARATFDYFSEKFTEEKGYCKEHEELLNPEEKVRIEKIISYIEDADLRKWNLAGVKEFHIGIREARAKLNSVTNPYMFKQLMELDADDLIARGNFCIASRQGAANKLLLNPFKIQLGRGLYGECLAVRADGNPELSHELAEELSRRSAAAGLRPIGAVIFIQRGNLKMCLRTTDCATDTSVIAKAYGGGGKPSSSSFIIRMDEYNEWTAINLP</sequence>
<organism evidence="1 2">
    <name type="scientific">Apostasia shenzhenica</name>
    <dbReference type="NCBI Taxonomy" id="1088818"/>
    <lineage>
        <taxon>Eukaryota</taxon>
        <taxon>Viridiplantae</taxon>
        <taxon>Streptophyta</taxon>
        <taxon>Embryophyta</taxon>
        <taxon>Tracheophyta</taxon>
        <taxon>Spermatophyta</taxon>
        <taxon>Magnoliopsida</taxon>
        <taxon>Liliopsida</taxon>
        <taxon>Asparagales</taxon>
        <taxon>Orchidaceae</taxon>
        <taxon>Apostasioideae</taxon>
        <taxon>Apostasia</taxon>
    </lineage>
</organism>
<protein>
    <submittedName>
        <fullName evidence="1">Uncharacterized protein</fullName>
    </submittedName>
</protein>
<evidence type="ECO:0000313" key="2">
    <source>
        <dbReference type="Proteomes" id="UP000236161"/>
    </source>
</evidence>
<dbReference type="OrthoDB" id="746891at2759"/>
<keyword evidence="2" id="KW-1185">Reference proteome</keyword>
<gene>
    <name evidence="1" type="ORF">AXF42_Ash011675</name>
</gene>
<dbReference type="EMBL" id="KZ453612">
    <property type="protein sequence ID" value="PKA47001.1"/>
    <property type="molecule type" value="Genomic_DNA"/>
</dbReference>
<name>A0A2H9ZUM5_9ASPA</name>